<proteinExistence type="predicted"/>
<dbReference type="EMBL" id="JACCHJ010000001">
    <property type="protein sequence ID" value="NYK09824.1"/>
    <property type="molecule type" value="Genomic_DNA"/>
</dbReference>
<organism evidence="2 3">
    <name type="scientific">Leifsonia naganoensis</name>
    <dbReference type="NCBI Taxonomy" id="150025"/>
    <lineage>
        <taxon>Bacteria</taxon>
        <taxon>Bacillati</taxon>
        <taxon>Actinomycetota</taxon>
        <taxon>Actinomycetes</taxon>
        <taxon>Micrococcales</taxon>
        <taxon>Microbacteriaceae</taxon>
        <taxon>Leifsonia</taxon>
    </lineage>
</organism>
<comment type="caution">
    <text evidence="2">The sequence shown here is derived from an EMBL/GenBank/DDBJ whole genome shotgun (WGS) entry which is preliminary data.</text>
</comment>
<dbReference type="InterPro" id="IPR042070">
    <property type="entry name" value="PucR_C-HTH_sf"/>
</dbReference>
<feature type="domain" description="PucR C-terminal helix-turn-helix" evidence="1">
    <location>
        <begin position="316"/>
        <end position="374"/>
    </location>
</feature>
<reference evidence="2 3" key="1">
    <citation type="submission" date="2020-07" db="EMBL/GenBank/DDBJ databases">
        <title>Sequencing the genomes of 1000 actinobacteria strains.</title>
        <authorList>
            <person name="Klenk H.-P."/>
        </authorList>
    </citation>
    <scope>NUCLEOTIDE SEQUENCE [LARGE SCALE GENOMIC DNA]</scope>
    <source>
        <strain evidence="2 3">DSM 15166</strain>
    </source>
</reference>
<dbReference type="AlphaFoldDB" id="A0A853DT55"/>
<dbReference type="PANTHER" id="PTHR33744">
    <property type="entry name" value="CARBOHYDRATE DIACID REGULATOR"/>
    <property type="match status" value="1"/>
</dbReference>
<protein>
    <submittedName>
        <fullName evidence="2">Purine catabolism regulator</fullName>
    </submittedName>
</protein>
<keyword evidence="3" id="KW-1185">Reference proteome</keyword>
<gene>
    <name evidence="2" type="ORF">HNR14_001705</name>
</gene>
<evidence type="ECO:0000313" key="2">
    <source>
        <dbReference type="EMBL" id="NYK09824.1"/>
    </source>
</evidence>
<dbReference type="InterPro" id="IPR051448">
    <property type="entry name" value="CdaR-like_regulators"/>
</dbReference>
<evidence type="ECO:0000259" key="1">
    <source>
        <dbReference type="Pfam" id="PF13556"/>
    </source>
</evidence>
<dbReference type="RefSeq" id="WP_179700697.1">
    <property type="nucleotide sequence ID" value="NZ_BAAAHA010000003.1"/>
</dbReference>
<sequence>MDADAATSPAATSPIVDAAEARLVSSGIISLTLAARRGGTEGVVTTLSRLLNGWAVLVDRYGEPIAAVGAGRIHIDDAITAATQRSRRQRNPELQTFPVGRAEDPRATLVVSARRGATSRTRDLSTQAAALLDLTYFPKRDARLEQLARQDVVEVLLNAPASLARSVASRWGLTGGELVVCIVKSRSRAVVLETKALDWLEELELPPVAGMLDGDVVVVIAPEAVPAWIDRVVVAATTELVPVRCGISAPAAPGALAEARSQADRAVGVALADDRPAVEFARMASVAELLRALPSSAVTALVEPLRPLAAEADGQLLESLRVFLAENGSWEAAATQLGVHRHTLRNRMQKIEELTGLSMTSAEDRALAWLALQARS</sequence>
<accession>A0A853DT55</accession>
<dbReference type="PANTHER" id="PTHR33744:SF7">
    <property type="entry name" value="PUCR FAMILY TRANSCRIPTIONAL REGULATOR"/>
    <property type="match status" value="1"/>
</dbReference>
<name>A0A853DT55_9MICO</name>
<dbReference type="Proteomes" id="UP000521075">
    <property type="component" value="Unassembled WGS sequence"/>
</dbReference>
<dbReference type="Gene3D" id="1.10.10.2840">
    <property type="entry name" value="PucR C-terminal helix-turn-helix domain"/>
    <property type="match status" value="1"/>
</dbReference>
<evidence type="ECO:0000313" key="3">
    <source>
        <dbReference type="Proteomes" id="UP000521075"/>
    </source>
</evidence>
<dbReference type="Pfam" id="PF13556">
    <property type="entry name" value="HTH_30"/>
    <property type="match status" value="1"/>
</dbReference>
<dbReference type="InterPro" id="IPR025736">
    <property type="entry name" value="PucR_C-HTH_dom"/>
</dbReference>